<dbReference type="EMBL" id="LRRD01000071">
    <property type="protein sequence ID" value="KXW57347.1"/>
    <property type="molecule type" value="Genomic_DNA"/>
</dbReference>
<reference evidence="1 3" key="1">
    <citation type="submission" date="2016-01" db="EMBL/GenBank/DDBJ databases">
        <title>Genome sequence of the acidophilic iron oxidising Ferrovum strain Z-31.</title>
        <authorList>
            <person name="Poehlein A."/>
            <person name="Ullrich S.R."/>
            <person name="Schloemann M."/>
            <person name="Muehling M."/>
            <person name="Daniel R."/>
        </authorList>
    </citation>
    <scope>NUCLEOTIDE SEQUENCE [LARGE SCALE GENOMIC DNA]</scope>
    <source>
        <strain evidence="1 3">Z-31</strain>
    </source>
</reference>
<gene>
    <name evidence="1" type="ORF">FEMY_21380</name>
    <name evidence="2" type="ORF">JZL65_05350</name>
</gene>
<evidence type="ECO:0000313" key="1">
    <source>
        <dbReference type="EMBL" id="KXW57347.1"/>
    </source>
</evidence>
<evidence type="ECO:0000313" key="2">
    <source>
        <dbReference type="EMBL" id="QWY78491.1"/>
    </source>
</evidence>
<dbReference type="Pfam" id="PF11697">
    <property type="entry name" value="DUF3293"/>
    <property type="match status" value="1"/>
</dbReference>
<reference evidence="2" key="2">
    <citation type="submission" date="2021-02" db="EMBL/GenBank/DDBJ databases">
        <title>Comparative genomics of Ferrovum myxofaciens strains, predominant extremophile bacteria forming large biofilm stalactites in acid mine ecosystems.</title>
        <authorList>
            <person name="Burkartova K."/>
            <person name="Ridl J."/>
            <person name="Pajer P."/>
            <person name="Falteisek L."/>
        </authorList>
    </citation>
    <scope>NUCLEOTIDE SEQUENCE</scope>
    <source>
        <strain evidence="2">MI1III</strain>
    </source>
</reference>
<dbReference type="AlphaFoldDB" id="A0A8F3DUM3"/>
<keyword evidence="3" id="KW-1185">Reference proteome</keyword>
<evidence type="ECO:0000313" key="3">
    <source>
        <dbReference type="Proteomes" id="UP000075653"/>
    </source>
</evidence>
<proteinExistence type="predicted"/>
<dbReference type="RefSeq" id="WP_051862736.1">
    <property type="nucleotide sequence ID" value="NZ_CP053675.1"/>
</dbReference>
<dbReference type="PATRIC" id="fig|1789004.3.peg.2224"/>
<dbReference type="EMBL" id="CP071137">
    <property type="protein sequence ID" value="QWY78491.1"/>
    <property type="molecule type" value="Genomic_DNA"/>
</dbReference>
<sequence length="147" mass="16115">MSITESTTTISPELLAIYRSSNYRVTEKEGRGFVMHIDEPSSMLGALMERHGARSAVFVSAYNPASEPRTEAENQGAQARLEQEIRAQGYRIFQGVGEDQDGGCSGEPCLLVLDWPREKVLALGQAYGQNALLWAGTDAVPRLVLTR</sequence>
<accession>A0A149VVU8</accession>
<organism evidence="1 3">
    <name type="scientific">Ferrovum myxofaciens</name>
    <dbReference type="NCBI Taxonomy" id="416213"/>
    <lineage>
        <taxon>Bacteria</taxon>
        <taxon>Pseudomonadati</taxon>
        <taxon>Pseudomonadota</taxon>
        <taxon>Betaproteobacteria</taxon>
        <taxon>Ferrovales</taxon>
        <taxon>Ferrovaceae</taxon>
        <taxon>Ferrovum</taxon>
    </lineage>
</organism>
<dbReference type="OrthoDB" id="8548211at2"/>
<dbReference type="InterPro" id="IPR021710">
    <property type="entry name" value="DUF3293"/>
</dbReference>
<dbReference type="Proteomes" id="UP000075653">
    <property type="component" value="Unassembled WGS sequence"/>
</dbReference>
<accession>A0A8F3DUM3</accession>
<protein>
    <submittedName>
        <fullName evidence="2">DUF3293 domain-containing protein</fullName>
    </submittedName>
</protein>
<dbReference type="Proteomes" id="UP000683551">
    <property type="component" value="Chromosome"/>
</dbReference>
<name>A0A8F3DUM3_9PROT</name>